<evidence type="ECO:0000313" key="3">
    <source>
        <dbReference type="Proteomes" id="UP000243232"/>
    </source>
</evidence>
<dbReference type="OrthoDB" id="3771157at2"/>
<dbReference type="Gene3D" id="2.115.10.20">
    <property type="entry name" value="Glycosyl hydrolase domain, family 43"/>
    <property type="match status" value="1"/>
</dbReference>
<organism evidence="2 3">
    <name type="scientific">Pseudomonas pohangensis</name>
    <dbReference type="NCBI Taxonomy" id="364197"/>
    <lineage>
        <taxon>Bacteria</taxon>
        <taxon>Pseudomonadati</taxon>
        <taxon>Pseudomonadota</taxon>
        <taxon>Gammaproteobacteria</taxon>
        <taxon>Pseudomonadales</taxon>
        <taxon>Pseudomonadaceae</taxon>
        <taxon>Pseudomonas</taxon>
    </lineage>
</organism>
<dbReference type="STRING" id="364197.SAMN05216296_0874"/>
<dbReference type="PANTHER" id="PTHR48261:SF2">
    <property type="entry name" value="ACETYLGLUCOSAMINYLTRANSFERASE"/>
    <property type="match status" value="1"/>
</dbReference>
<dbReference type="GO" id="GO:0016757">
    <property type="term" value="F:glycosyltransferase activity"/>
    <property type="evidence" value="ECO:0007669"/>
    <property type="project" value="InterPro"/>
</dbReference>
<gene>
    <name evidence="2" type="ORF">SAMN05216296_0874</name>
</gene>
<dbReference type="RefSeq" id="WP_157718784.1">
    <property type="nucleotide sequence ID" value="NZ_LT629785.1"/>
</dbReference>
<dbReference type="AlphaFoldDB" id="A0A1H2EL44"/>
<accession>A0A1H2EL44</accession>
<evidence type="ECO:0000313" key="2">
    <source>
        <dbReference type="EMBL" id="SDT95683.1"/>
    </source>
</evidence>
<dbReference type="Proteomes" id="UP000243232">
    <property type="component" value="Chromosome I"/>
</dbReference>
<keyword evidence="3" id="KW-1185">Reference proteome</keyword>
<dbReference type="PANTHER" id="PTHR48261">
    <property type="entry name" value="ACETYLGLUCOSAMINYLTRANSFERASE"/>
    <property type="match status" value="1"/>
</dbReference>
<dbReference type="EMBL" id="LT629785">
    <property type="protein sequence ID" value="SDT95683.1"/>
    <property type="molecule type" value="Genomic_DNA"/>
</dbReference>
<protein>
    <recommendedName>
        <fullName evidence="1">Glucosamine inositolphosphorylceramide transferase 1 N-terminal domain-containing protein</fullName>
    </recommendedName>
</protein>
<dbReference type="Pfam" id="PF24793">
    <property type="entry name" value="GINT1_N"/>
    <property type="match status" value="1"/>
</dbReference>
<name>A0A1H2EL44_9PSED</name>
<dbReference type="InterPro" id="IPR056442">
    <property type="entry name" value="GINT1_N"/>
</dbReference>
<feature type="domain" description="Glucosamine inositolphosphorylceramide transferase 1 N-terminal" evidence="1">
    <location>
        <begin position="51"/>
        <end position="278"/>
    </location>
</feature>
<dbReference type="InterPro" id="IPR023296">
    <property type="entry name" value="Glyco_hydro_beta-prop_sf"/>
</dbReference>
<sequence length="307" mass="35547">MNIRSIFLKRRLWKIGIYEIYNEDEIFKRALVQPFHIIGEKGFRKNFSYQSTIADPFLFVKDLVLYVFYEAQTDFGAGEIWAQSMNAVGEWSNHGCVIKESFHLSYPQVFAYNNNIYMVPEAAASGNVFLYRSTLFPIKWERSKVLVAESLLDPSIIIRPEGIYLFGTTRSDDLKMYHSRSFEDEFVELDVVISNCKSTARNAGAILEVNNKIYRVAQDCKRTYGEKIHVFEINKLGLNGYSERLIESEIFANRPSWASEGYHHLSLARLGDRTFVAVDGFAWDTRLNKASLIWLKFIFLIKKHIGL</sequence>
<evidence type="ECO:0000259" key="1">
    <source>
        <dbReference type="Pfam" id="PF24793"/>
    </source>
</evidence>
<reference evidence="3" key="1">
    <citation type="submission" date="2016-10" db="EMBL/GenBank/DDBJ databases">
        <authorList>
            <person name="Varghese N."/>
            <person name="Submissions S."/>
        </authorList>
    </citation>
    <scope>NUCLEOTIDE SEQUENCE [LARGE SCALE GENOMIC DNA]</scope>
    <source>
        <strain evidence="3">DSM 17875</strain>
    </source>
</reference>
<proteinExistence type="predicted"/>
<dbReference type="InterPro" id="IPR004263">
    <property type="entry name" value="Exostosin"/>
</dbReference>
<dbReference type="SUPFAM" id="SSF75005">
    <property type="entry name" value="Arabinanase/levansucrase/invertase"/>
    <property type="match status" value="1"/>
</dbReference>